<gene>
    <name evidence="2" type="ORF">PBS001_LOCUS5208</name>
</gene>
<keyword evidence="3" id="KW-1185">Reference proteome</keyword>
<feature type="transmembrane region" description="Helical" evidence="1">
    <location>
        <begin position="37"/>
        <end position="65"/>
    </location>
</feature>
<organism evidence="2 3">
    <name type="scientific">Peronospora belbahrii</name>
    <dbReference type="NCBI Taxonomy" id="622444"/>
    <lineage>
        <taxon>Eukaryota</taxon>
        <taxon>Sar</taxon>
        <taxon>Stramenopiles</taxon>
        <taxon>Oomycota</taxon>
        <taxon>Peronosporomycetes</taxon>
        <taxon>Peronosporales</taxon>
        <taxon>Peronosporaceae</taxon>
        <taxon>Peronospora</taxon>
    </lineage>
</organism>
<keyword evidence="1" id="KW-0472">Membrane</keyword>
<dbReference type="EMBL" id="CAKLCB010000264">
    <property type="protein sequence ID" value="CAH0518644.1"/>
    <property type="molecule type" value="Genomic_DNA"/>
</dbReference>
<keyword evidence="1" id="KW-1133">Transmembrane helix</keyword>
<evidence type="ECO:0000313" key="2">
    <source>
        <dbReference type="EMBL" id="CAH0518644.1"/>
    </source>
</evidence>
<keyword evidence="1" id="KW-0812">Transmembrane</keyword>
<reference evidence="2 3" key="1">
    <citation type="submission" date="2021-11" db="EMBL/GenBank/DDBJ databases">
        <authorList>
            <person name="Islam A."/>
            <person name="Islam S."/>
            <person name="Flora M.S."/>
            <person name="Rahman M."/>
            <person name="Ziaur R.M."/>
            <person name="Epstein J.H."/>
            <person name="Hassan M."/>
            <person name="Klassen M."/>
            <person name="Woodard K."/>
            <person name="Webb A."/>
            <person name="Webby R.J."/>
            <person name="El Zowalaty M.E."/>
        </authorList>
    </citation>
    <scope>NUCLEOTIDE SEQUENCE [LARGE SCALE GENOMIC DNA]</scope>
    <source>
        <strain evidence="2">Pbs1</strain>
    </source>
</reference>
<proteinExistence type="predicted"/>
<name>A0ABN8D0P0_9STRA</name>
<comment type="caution">
    <text evidence="2">The sequence shown here is derived from an EMBL/GenBank/DDBJ whole genome shotgun (WGS) entry which is preliminary data.</text>
</comment>
<sequence>MLHNVACRRTCAWGYHKMRLELQTLSSRLLRGVLLRFIYGLLVIGSVFFMTSWLFTSFWLLYLVYHAVLNGIWTPLPLVVQINLTATAIYEGYHYITRDSQHTWPFMRRMTRSMFLHYPYFCLNAVVIEEHQEQDEDKEQEKKKKLRSVDGLNAQSAIDAVKENNVSLCFEPNKHALFTFHPHGILSCGFLVNGAHHMVFQRAACRWIAATNLFLYSIHA</sequence>
<protein>
    <recommendedName>
        <fullName evidence="4">Acyltransferase</fullName>
    </recommendedName>
</protein>
<evidence type="ECO:0000256" key="1">
    <source>
        <dbReference type="SAM" id="Phobius"/>
    </source>
</evidence>
<evidence type="ECO:0000313" key="3">
    <source>
        <dbReference type="Proteomes" id="UP001158986"/>
    </source>
</evidence>
<accession>A0ABN8D0P0</accession>
<evidence type="ECO:0008006" key="4">
    <source>
        <dbReference type="Google" id="ProtNLM"/>
    </source>
</evidence>
<dbReference type="Proteomes" id="UP001158986">
    <property type="component" value="Unassembled WGS sequence"/>
</dbReference>